<dbReference type="InterPro" id="IPR013780">
    <property type="entry name" value="Glyco_hydro_b"/>
</dbReference>
<dbReference type="OrthoDB" id="9805159at2"/>
<dbReference type="SUPFAM" id="SSF51011">
    <property type="entry name" value="Glycosyl hydrolase domain"/>
    <property type="match status" value="1"/>
</dbReference>
<proteinExistence type="inferred from homology"/>
<dbReference type="EC" id="3.2.1.10" evidence="3"/>
<dbReference type="PANTHER" id="PTHR10357">
    <property type="entry name" value="ALPHA-AMYLASE FAMILY MEMBER"/>
    <property type="match status" value="1"/>
</dbReference>
<protein>
    <submittedName>
        <fullName evidence="3">Oligo-1,6-glucosidase 1</fullName>
        <ecNumber evidence="3">3.2.1.10</ecNumber>
    </submittedName>
</protein>
<comment type="similarity">
    <text evidence="1">Belongs to the glycosyl hydrolase 13 family.</text>
</comment>
<keyword evidence="3" id="KW-0378">Hydrolase</keyword>
<dbReference type="PANTHER" id="PTHR10357:SF179">
    <property type="entry name" value="NEUTRAL AND BASIC AMINO ACID TRANSPORT PROTEIN RBAT"/>
    <property type="match status" value="1"/>
</dbReference>
<dbReference type="AlphaFoldDB" id="A0A449A4S2"/>
<evidence type="ECO:0000313" key="4">
    <source>
        <dbReference type="Proteomes" id="UP000289440"/>
    </source>
</evidence>
<dbReference type="Gene3D" id="2.60.40.1180">
    <property type="entry name" value="Golgi alpha-mannosidase II"/>
    <property type="match status" value="1"/>
</dbReference>
<evidence type="ECO:0000313" key="3">
    <source>
        <dbReference type="EMBL" id="VEU59280.1"/>
    </source>
</evidence>
<dbReference type="Gene3D" id="3.20.20.80">
    <property type="entry name" value="Glycosidases"/>
    <property type="match status" value="1"/>
</dbReference>
<sequence>MENKKLWWRTGTIYQVYLRSFKDSNNDGNGDLKGLISKLDYIEQLGVNAIWLNPIAQSPMVDNGYDVTNYKKIDPMFGTMQDFEELVKKAHQKNIKIIWDFPLNHCSDQHEWFQKALKGDPKYFNYFYFTKKFNLKRKSLFGGEFWTKAKNGYYYAHVFAKEQPCLNWYNHDVVNEFIDIMDFWLKKGVDGFRLDAFDEIGKPKDLFTRTKMYKHDTKFVIEKFKQIRQKLWKDNDEIMVVSESGAMDKEETDKYTTLKNKNYSLIINFEHITSEFEVKVGRKIYKGFDLVKFKKIISDWQTKVKNGWNTLYFSNHDQGRQTSRFVSDQNNFFSQKAKAIALTLHGLKGTPFLYQGEEIGMDNSTHVKNLKKINDVMDHKTYKQDVIEDKVISHHDYMKLISIFSRDNSRTPMPWNSDGGFNDIKKSWLPYNLSYKTINVENQINDPNSVLNWYKKIISLRKDSLIKEIILWGDFKLLLKENKNIFAFKRKYQDHEIVFVINWSQNMQNYNLNLKNYDVFLNNYQQFEKNILLPWQALIFTKKRIGK</sequence>
<dbReference type="GO" id="GO:0009313">
    <property type="term" value="P:oligosaccharide catabolic process"/>
    <property type="evidence" value="ECO:0007669"/>
    <property type="project" value="TreeGrafter"/>
</dbReference>
<gene>
    <name evidence="3" type="primary">malL_1</name>
    <name evidence="3" type="ORF">NCTC10166_00247</name>
</gene>
<evidence type="ECO:0000256" key="1">
    <source>
        <dbReference type="ARBA" id="ARBA00008061"/>
    </source>
</evidence>
<dbReference type="KEGG" id="mnu:NCTC10166_00247"/>
<keyword evidence="4" id="KW-1185">Reference proteome</keyword>
<dbReference type="RefSeq" id="WP_129719683.1">
    <property type="nucleotide sequence ID" value="NZ_LR214951.1"/>
</dbReference>
<dbReference type="Gene3D" id="3.90.400.10">
    <property type="entry name" value="Oligo-1,6-glucosidase, Domain 2"/>
    <property type="match status" value="1"/>
</dbReference>
<organism evidence="3 4">
    <name type="scientific">Mesomycoplasma neurolyticum</name>
    <dbReference type="NCBI Taxonomy" id="2120"/>
    <lineage>
        <taxon>Bacteria</taxon>
        <taxon>Bacillati</taxon>
        <taxon>Mycoplasmatota</taxon>
        <taxon>Mycoplasmoidales</taxon>
        <taxon>Metamycoplasmataceae</taxon>
        <taxon>Mesomycoplasma</taxon>
    </lineage>
</organism>
<keyword evidence="3" id="KW-0326">Glycosidase</keyword>
<dbReference type="EMBL" id="LR214951">
    <property type="protein sequence ID" value="VEU59280.1"/>
    <property type="molecule type" value="Genomic_DNA"/>
</dbReference>
<dbReference type="Pfam" id="PF00128">
    <property type="entry name" value="Alpha-amylase"/>
    <property type="match status" value="1"/>
</dbReference>
<dbReference type="Proteomes" id="UP000289440">
    <property type="component" value="Chromosome"/>
</dbReference>
<dbReference type="SUPFAM" id="SSF51445">
    <property type="entry name" value="(Trans)glycosidases"/>
    <property type="match status" value="1"/>
</dbReference>
<reference evidence="3 4" key="1">
    <citation type="submission" date="2019-01" db="EMBL/GenBank/DDBJ databases">
        <authorList>
            <consortium name="Pathogen Informatics"/>
        </authorList>
    </citation>
    <scope>NUCLEOTIDE SEQUENCE [LARGE SCALE GENOMIC DNA]</scope>
    <source>
        <strain evidence="3 4">NCTC10166</strain>
    </source>
</reference>
<dbReference type="SMART" id="SM00642">
    <property type="entry name" value="Aamy"/>
    <property type="match status" value="1"/>
</dbReference>
<dbReference type="GO" id="GO:0004556">
    <property type="term" value="F:alpha-amylase activity"/>
    <property type="evidence" value="ECO:0007669"/>
    <property type="project" value="TreeGrafter"/>
</dbReference>
<accession>A0A449A4S2</accession>
<dbReference type="InterPro" id="IPR045857">
    <property type="entry name" value="O16G_dom_2"/>
</dbReference>
<dbReference type="InterPro" id="IPR017853">
    <property type="entry name" value="GH"/>
</dbReference>
<evidence type="ECO:0000259" key="2">
    <source>
        <dbReference type="SMART" id="SM00642"/>
    </source>
</evidence>
<dbReference type="GO" id="GO:0004574">
    <property type="term" value="F:oligo-1,6-glucosidase activity"/>
    <property type="evidence" value="ECO:0007669"/>
    <property type="project" value="UniProtKB-EC"/>
</dbReference>
<name>A0A449A4S2_9BACT</name>
<dbReference type="InterPro" id="IPR006047">
    <property type="entry name" value="GH13_cat_dom"/>
</dbReference>
<feature type="domain" description="Glycosyl hydrolase family 13 catalytic" evidence="2">
    <location>
        <begin position="15"/>
        <end position="410"/>
    </location>
</feature>